<dbReference type="EMBL" id="JAJSOW010000107">
    <property type="protein sequence ID" value="KAI9156831.1"/>
    <property type="molecule type" value="Genomic_DNA"/>
</dbReference>
<evidence type="ECO:0000313" key="13">
    <source>
        <dbReference type="Proteomes" id="UP001064489"/>
    </source>
</evidence>
<keyword evidence="5" id="KW-0812">Transmembrane</keyword>
<accession>A0AAD5IA92</accession>
<dbReference type="GO" id="GO:0005886">
    <property type="term" value="C:plasma membrane"/>
    <property type="evidence" value="ECO:0007669"/>
    <property type="project" value="UniProtKB-SubCell"/>
</dbReference>
<evidence type="ECO:0000256" key="6">
    <source>
        <dbReference type="ARBA" id="ARBA00022729"/>
    </source>
</evidence>
<dbReference type="Proteomes" id="UP001064489">
    <property type="component" value="Chromosome 12"/>
</dbReference>
<keyword evidence="10" id="KW-0675">Receptor</keyword>
<dbReference type="PANTHER" id="PTHR48062:SF52">
    <property type="entry name" value="RECEPTOR-LIKE PROTEIN 8-RELATED"/>
    <property type="match status" value="1"/>
</dbReference>
<evidence type="ECO:0000313" key="12">
    <source>
        <dbReference type="EMBL" id="KAI9156831.1"/>
    </source>
</evidence>
<evidence type="ECO:0000256" key="2">
    <source>
        <dbReference type="ARBA" id="ARBA00009592"/>
    </source>
</evidence>
<dbReference type="InterPro" id="IPR003591">
    <property type="entry name" value="Leu-rich_rpt_typical-subtyp"/>
</dbReference>
<organism evidence="12 13">
    <name type="scientific">Acer negundo</name>
    <name type="common">Box elder</name>
    <dbReference type="NCBI Taxonomy" id="4023"/>
    <lineage>
        <taxon>Eukaryota</taxon>
        <taxon>Viridiplantae</taxon>
        <taxon>Streptophyta</taxon>
        <taxon>Embryophyta</taxon>
        <taxon>Tracheophyta</taxon>
        <taxon>Spermatophyta</taxon>
        <taxon>Magnoliopsida</taxon>
        <taxon>eudicotyledons</taxon>
        <taxon>Gunneridae</taxon>
        <taxon>Pentapetalae</taxon>
        <taxon>rosids</taxon>
        <taxon>malvids</taxon>
        <taxon>Sapindales</taxon>
        <taxon>Sapindaceae</taxon>
        <taxon>Hippocastanoideae</taxon>
        <taxon>Acereae</taxon>
        <taxon>Acer</taxon>
    </lineage>
</organism>
<dbReference type="Pfam" id="PF00560">
    <property type="entry name" value="LRR_1"/>
    <property type="match status" value="7"/>
</dbReference>
<comment type="subcellular location">
    <subcellularLocation>
        <location evidence="1">Cell membrane</location>
    </subcellularLocation>
    <subcellularLocation>
        <location evidence="11">Endomembrane system</location>
        <topology evidence="11">Single-pass membrane protein</topology>
    </subcellularLocation>
</comment>
<dbReference type="SUPFAM" id="SSF52058">
    <property type="entry name" value="L domain-like"/>
    <property type="match status" value="2"/>
</dbReference>
<evidence type="ECO:0000256" key="10">
    <source>
        <dbReference type="ARBA" id="ARBA00023170"/>
    </source>
</evidence>
<evidence type="ECO:0000256" key="4">
    <source>
        <dbReference type="ARBA" id="ARBA00022614"/>
    </source>
</evidence>
<reference evidence="12" key="2">
    <citation type="submission" date="2023-02" db="EMBL/GenBank/DDBJ databases">
        <authorList>
            <person name="Swenson N.G."/>
            <person name="Wegrzyn J.L."/>
            <person name="Mcevoy S.L."/>
        </authorList>
    </citation>
    <scope>NUCLEOTIDE SEQUENCE</scope>
    <source>
        <strain evidence="12">91603</strain>
        <tissue evidence="12">Leaf</tissue>
    </source>
</reference>
<dbReference type="InterPro" id="IPR051502">
    <property type="entry name" value="RLP_Defense_Trigger"/>
</dbReference>
<evidence type="ECO:0000256" key="7">
    <source>
        <dbReference type="ARBA" id="ARBA00022737"/>
    </source>
</evidence>
<dbReference type="Gene3D" id="3.80.10.10">
    <property type="entry name" value="Ribonuclease Inhibitor"/>
    <property type="match status" value="2"/>
</dbReference>
<dbReference type="SMART" id="SM00369">
    <property type="entry name" value="LRR_TYP"/>
    <property type="match status" value="5"/>
</dbReference>
<dbReference type="PANTHER" id="PTHR48062">
    <property type="entry name" value="RECEPTOR-LIKE PROTEIN 14"/>
    <property type="match status" value="1"/>
</dbReference>
<keyword evidence="4" id="KW-0433">Leucine-rich repeat</keyword>
<evidence type="ECO:0000256" key="8">
    <source>
        <dbReference type="ARBA" id="ARBA00022989"/>
    </source>
</evidence>
<comment type="caution">
    <text evidence="12">The sequence shown here is derived from an EMBL/GenBank/DDBJ whole genome shotgun (WGS) entry which is preliminary data.</text>
</comment>
<evidence type="ECO:0000256" key="1">
    <source>
        <dbReference type="ARBA" id="ARBA00004236"/>
    </source>
</evidence>
<keyword evidence="8" id="KW-1133">Transmembrane helix</keyword>
<protein>
    <submittedName>
        <fullName evidence="12">Uncharacterized protein</fullName>
    </submittedName>
</protein>
<evidence type="ECO:0000256" key="3">
    <source>
        <dbReference type="ARBA" id="ARBA00022475"/>
    </source>
</evidence>
<keyword evidence="13" id="KW-1185">Reference proteome</keyword>
<proteinExistence type="inferred from homology"/>
<keyword evidence="6" id="KW-0732">Signal</keyword>
<sequence>MKWVPVRFEKEEENRVKYGVKTTSSINGIKETLLSPPPTPKEGFSGYTKFDFDVAVGGAAPSDIRGGIHIGIRPLVESSIDDPSTLPEETSPSLAVLLLLNDGASLRICELMKLIELDVSINKLEGHLPTCLNSLTNLRALELSYNHLIGNLPSVIANLMMRPEYLSLWKNNFEGLFSFSSLANLLKLEIFHLSTENSTLQVLETEEFLQPPNQLKVLYLRKCNLHVIPSFLMYQHSLEFIDLSHNKLVGMFPTWLLHNNTRLQGMYLTNNSLIGNLQLPNSTHDLLELKISSNNLNGQLLKNLSMILPKLFHLDLSENKFEVYIPSSTGEMKRLKILDLSSNNFSGELPNAFVSGYFSLQSLRLSNNNFHGNIFPEFMNMTQLRLLYLDNNQFSGKIQDGLSKASFVEFINLSNNRFLGQIPQWIGNFSNLLALFMSNNFLEGGVPIQLSNIKGLSFLDISKNILSGSMASSFNLSSMWNLYMQKNALSASIPNAVFKSSYLVALDLSDNNFSRSIPNQIDDKRTNLRFLLLRGDHLKGHIPHELCDLKRFKHFGSFT</sequence>
<reference evidence="12" key="1">
    <citation type="journal article" date="2022" name="Plant J.">
        <title>Strategies of tolerance reflected in two North American maple genomes.</title>
        <authorList>
            <person name="McEvoy S.L."/>
            <person name="Sezen U.U."/>
            <person name="Trouern-Trend A."/>
            <person name="McMahon S.M."/>
            <person name="Schaberg P.G."/>
            <person name="Yang J."/>
            <person name="Wegrzyn J.L."/>
            <person name="Swenson N.G."/>
        </authorList>
    </citation>
    <scope>NUCLEOTIDE SEQUENCE</scope>
    <source>
        <strain evidence="12">91603</strain>
    </source>
</reference>
<evidence type="ECO:0000256" key="5">
    <source>
        <dbReference type="ARBA" id="ARBA00022692"/>
    </source>
</evidence>
<keyword evidence="7" id="KW-0677">Repeat</keyword>
<evidence type="ECO:0000256" key="9">
    <source>
        <dbReference type="ARBA" id="ARBA00023136"/>
    </source>
</evidence>
<name>A0AAD5IA92_ACENE</name>
<gene>
    <name evidence="12" type="ORF">LWI28_012838</name>
</gene>
<dbReference type="FunFam" id="3.80.10.10:FF:000095">
    <property type="entry name" value="LRR receptor-like serine/threonine-protein kinase GSO1"/>
    <property type="match status" value="1"/>
</dbReference>
<evidence type="ECO:0000256" key="11">
    <source>
        <dbReference type="ARBA" id="ARBA00037847"/>
    </source>
</evidence>
<keyword evidence="3" id="KW-1003">Cell membrane</keyword>
<dbReference type="InterPro" id="IPR032675">
    <property type="entry name" value="LRR_dom_sf"/>
</dbReference>
<dbReference type="InterPro" id="IPR001611">
    <property type="entry name" value="Leu-rich_rpt"/>
</dbReference>
<dbReference type="AlphaFoldDB" id="A0AAD5IA92"/>
<comment type="similarity">
    <text evidence="2">Belongs to the RLP family.</text>
</comment>
<keyword evidence="9" id="KW-0472">Membrane</keyword>